<evidence type="ECO:0000313" key="2">
    <source>
        <dbReference type="Proteomes" id="UP000239001"/>
    </source>
</evidence>
<keyword evidence="2" id="KW-1185">Reference proteome</keyword>
<reference evidence="1 2" key="1">
    <citation type="submission" date="2018-03" db="EMBL/GenBank/DDBJ databases">
        <title>The ancient ancestry and fast evolution of plastids.</title>
        <authorList>
            <person name="Moore K.R."/>
            <person name="Magnabosco C."/>
            <person name="Momper L."/>
            <person name="Gold D.A."/>
            <person name="Bosak T."/>
            <person name="Fournier G.P."/>
        </authorList>
    </citation>
    <scope>NUCLEOTIDE SEQUENCE [LARGE SCALE GENOMIC DNA]</scope>
    <source>
        <strain evidence="1 2">CCALA 016</strain>
    </source>
</reference>
<dbReference type="RefSeq" id="WP_106459375.1">
    <property type="nucleotide sequence ID" value="NZ_PXOH01000053.1"/>
</dbReference>
<name>A0A2T1LR58_9CHRO</name>
<dbReference type="AlphaFoldDB" id="A0A2T1LR58"/>
<dbReference type="EMBL" id="PXOH01000053">
    <property type="protein sequence ID" value="PSF30584.1"/>
    <property type="molecule type" value="Genomic_DNA"/>
</dbReference>
<dbReference type="Proteomes" id="UP000239001">
    <property type="component" value="Unassembled WGS sequence"/>
</dbReference>
<reference evidence="1 2" key="2">
    <citation type="submission" date="2018-03" db="EMBL/GenBank/DDBJ databases">
        <authorList>
            <person name="Keele B.F."/>
        </authorList>
    </citation>
    <scope>NUCLEOTIDE SEQUENCE [LARGE SCALE GENOMIC DNA]</scope>
    <source>
        <strain evidence="1 2">CCALA 016</strain>
    </source>
</reference>
<comment type="caution">
    <text evidence="1">The sequence shown here is derived from an EMBL/GenBank/DDBJ whole genome shotgun (WGS) entry which is preliminary data.</text>
</comment>
<sequence length="251" mass="26199">MTLQIITTSGAKAVADGVLISQSDLAPYGLKPSDITDDSIGMFRLLRAVFKALGGADYSGVLGISRGSLGQTSPAFSVINVSCSFTFSFVVEATSKMGSLIPIPTTGINAGLGGLDLASIFPSISKVNANSNVSSAGLLIPTIDLQPMGCIPHASLNLASGHDNRQWFEAFLFYLASVIPVRDKQTASALVLKNTGSSAGENLPANAIAQVNPTTGLDSTKNYFSFNRNLSFTFQSVIAPDDTVDVRVVTT</sequence>
<organism evidence="1 2">
    <name type="scientific">Aphanothece hegewaldii CCALA 016</name>
    <dbReference type="NCBI Taxonomy" id="2107694"/>
    <lineage>
        <taxon>Bacteria</taxon>
        <taxon>Bacillati</taxon>
        <taxon>Cyanobacteriota</taxon>
        <taxon>Cyanophyceae</taxon>
        <taxon>Oscillatoriophycideae</taxon>
        <taxon>Chroococcales</taxon>
        <taxon>Aphanothecaceae</taxon>
        <taxon>Aphanothece</taxon>
    </lineage>
</organism>
<accession>A0A2T1LR58</accession>
<gene>
    <name evidence="1" type="ORF">C7H19_23675</name>
</gene>
<proteinExistence type="predicted"/>
<evidence type="ECO:0000313" key="1">
    <source>
        <dbReference type="EMBL" id="PSF30584.1"/>
    </source>
</evidence>
<protein>
    <submittedName>
        <fullName evidence="1">Uncharacterized protein</fullName>
    </submittedName>
</protein>